<dbReference type="PANTHER" id="PTHR44757:SF2">
    <property type="entry name" value="BIOFILM ARCHITECTURE MAINTENANCE PROTEIN MBAA"/>
    <property type="match status" value="1"/>
</dbReference>
<keyword evidence="2" id="KW-1133">Transmembrane helix</keyword>
<gene>
    <name evidence="4" type="ORF">BHAOGJBA_2767</name>
</gene>
<comment type="caution">
    <text evidence="4">The sequence shown here is derived from an EMBL/GenBank/DDBJ whole genome shotgun (WGS) entry which is preliminary data.</text>
</comment>
<dbReference type="InterPro" id="IPR052155">
    <property type="entry name" value="Biofilm_reg_signaling"/>
</dbReference>
<keyword evidence="5" id="KW-1185">Reference proteome</keyword>
<evidence type="ECO:0000256" key="2">
    <source>
        <dbReference type="SAM" id="Phobius"/>
    </source>
</evidence>
<dbReference type="PROSITE" id="PS50887">
    <property type="entry name" value="GGDEF"/>
    <property type="match status" value="1"/>
</dbReference>
<keyword evidence="2" id="KW-0812">Transmembrane</keyword>
<proteinExistence type="predicted"/>
<evidence type="ECO:0000313" key="4">
    <source>
        <dbReference type="EMBL" id="GJD89241.1"/>
    </source>
</evidence>
<dbReference type="SMART" id="SM00267">
    <property type="entry name" value="GGDEF"/>
    <property type="match status" value="1"/>
</dbReference>
<protein>
    <recommendedName>
        <fullName evidence="3">GGDEF domain-containing protein</fullName>
    </recommendedName>
</protein>
<dbReference type="InterPro" id="IPR029787">
    <property type="entry name" value="Nucleotide_cyclase"/>
</dbReference>
<keyword evidence="2" id="KW-0472">Membrane</keyword>
<dbReference type="NCBIfam" id="TIGR00254">
    <property type="entry name" value="GGDEF"/>
    <property type="match status" value="1"/>
</dbReference>
<dbReference type="InterPro" id="IPR043128">
    <property type="entry name" value="Rev_trsase/Diguanyl_cyclase"/>
</dbReference>
<dbReference type="EMBL" id="BPQO01000010">
    <property type="protein sequence ID" value="GJD89241.1"/>
    <property type="molecule type" value="Genomic_DNA"/>
</dbReference>
<dbReference type="CDD" id="cd01949">
    <property type="entry name" value="GGDEF"/>
    <property type="match status" value="1"/>
</dbReference>
<feature type="compositionally biased region" description="Low complexity" evidence="1">
    <location>
        <begin position="396"/>
        <end position="411"/>
    </location>
</feature>
<dbReference type="Gene3D" id="3.30.70.270">
    <property type="match status" value="1"/>
</dbReference>
<dbReference type="PANTHER" id="PTHR44757">
    <property type="entry name" value="DIGUANYLATE CYCLASE DGCP"/>
    <property type="match status" value="1"/>
</dbReference>
<feature type="transmembrane region" description="Helical" evidence="2">
    <location>
        <begin position="89"/>
        <end position="106"/>
    </location>
</feature>
<reference evidence="4" key="1">
    <citation type="journal article" date="2016" name="Front. Microbiol.">
        <title>Genome Sequence of the Piezophilic, Mesophilic Sulfate-Reducing Bacterium Desulfovibrio indicus J2T.</title>
        <authorList>
            <person name="Cao J."/>
            <person name="Maignien L."/>
            <person name="Shao Z."/>
            <person name="Alain K."/>
            <person name="Jebbar M."/>
        </authorList>
    </citation>
    <scope>NUCLEOTIDE SEQUENCE</scope>
    <source>
        <strain evidence="4">DSM 16372</strain>
    </source>
</reference>
<dbReference type="InterPro" id="IPR000160">
    <property type="entry name" value="GGDEF_dom"/>
</dbReference>
<dbReference type="SUPFAM" id="SSF55073">
    <property type="entry name" value="Nucleotide cyclase"/>
    <property type="match status" value="1"/>
</dbReference>
<dbReference type="Pfam" id="PF00990">
    <property type="entry name" value="GGDEF"/>
    <property type="match status" value="1"/>
</dbReference>
<feature type="region of interest" description="Disordered" evidence="1">
    <location>
        <begin position="379"/>
        <end position="411"/>
    </location>
</feature>
<feature type="domain" description="GGDEF" evidence="3">
    <location>
        <begin position="253"/>
        <end position="386"/>
    </location>
</feature>
<sequence>MTIQPDEVERLIKRDQLDALLASLPLTLGANVFVSLSFCAMMWGDVAPGILVGWLALNAAINLARLWIARAVRRRGLLDTAPDRVLAHAWIGALVSGLCWAWALVACAQAGQAYNIATGLTFCGINAGAVVQSVTNRVSTLAFVLPNSAILIVIYLTSGSTQAQIMGVNLLLLTLLMVRASGRGERNYVAAARLRHEADHLAASLQRANVAATAALRQLDHAANHDPLTDLANRCAYRRAFEDRLARAARGEGELTAMLIDLDRFKAINDTHGHAAGDAVLVEVAARLRAALGPEDVAARLGGDEFAALIFRPRMGEADAALAERIVRDLAAPFGLGGRTVRAGASLGLARFPRDGRSLQDLQVAADVALYAAKSGGRGTWRDARRSTACDPGDMPARPQEAAPAPRVARG</sequence>
<feature type="transmembrane region" description="Helical" evidence="2">
    <location>
        <begin position="49"/>
        <end position="68"/>
    </location>
</feature>
<organism evidence="4 5">
    <name type="scientific">Methylobacterium hispanicum</name>
    <dbReference type="NCBI Taxonomy" id="270350"/>
    <lineage>
        <taxon>Bacteria</taxon>
        <taxon>Pseudomonadati</taxon>
        <taxon>Pseudomonadota</taxon>
        <taxon>Alphaproteobacteria</taxon>
        <taxon>Hyphomicrobiales</taxon>
        <taxon>Methylobacteriaceae</taxon>
        <taxon>Methylobacterium</taxon>
    </lineage>
</organism>
<name>A0AAV4ZL47_9HYPH</name>
<dbReference type="RefSeq" id="WP_066923510.1">
    <property type="nucleotide sequence ID" value="NZ_BPQO01000010.1"/>
</dbReference>
<feature type="transmembrane region" description="Helical" evidence="2">
    <location>
        <begin position="20"/>
        <end position="43"/>
    </location>
</feature>
<evidence type="ECO:0000256" key="1">
    <source>
        <dbReference type="SAM" id="MobiDB-lite"/>
    </source>
</evidence>
<accession>A0AAV4ZL47</accession>
<reference evidence="4" key="2">
    <citation type="submission" date="2021-08" db="EMBL/GenBank/DDBJ databases">
        <authorList>
            <person name="Tani A."/>
            <person name="Ola A."/>
            <person name="Ogura Y."/>
            <person name="Katsura K."/>
            <person name="Hayashi T."/>
        </authorList>
    </citation>
    <scope>NUCLEOTIDE SEQUENCE</scope>
    <source>
        <strain evidence="4">DSM 16372</strain>
    </source>
</reference>
<evidence type="ECO:0000259" key="3">
    <source>
        <dbReference type="PROSITE" id="PS50887"/>
    </source>
</evidence>
<dbReference type="AlphaFoldDB" id="A0AAV4ZL47"/>
<feature type="transmembrane region" description="Helical" evidence="2">
    <location>
        <begin position="138"/>
        <end position="156"/>
    </location>
</feature>
<dbReference type="Proteomes" id="UP001055247">
    <property type="component" value="Unassembled WGS sequence"/>
</dbReference>
<feature type="transmembrane region" description="Helical" evidence="2">
    <location>
        <begin position="112"/>
        <end position="131"/>
    </location>
</feature>
<evidence type="ECO:0000313" key="5">
    <source>
        <dbReference type="Proteomes" id="UP001055247"/>
    </source>
</evidence>